<dbReference type="Proteomes" id="UP000824169">
    <property type="component" value="Unassembled WGS sequence"/>
</dbReference>
<comment type="caution">
    <text evidence="1">The sequence shown here is derived from an EMBL/GenBank/DDBJ whole genome shotgun (WGS) entry which is preliminary data.</text>
</comment>
<gene>
    <name evidence="1" type="ORF">IAB71_08720</name>
</gene>
<sequence length="125" mass="15303">MFYEKNMPFYMTCPQPWLAEEVWEQDRDRQIMKSYYSGRAARLQELVEQECDWMEYDGSRMYDAYPDPWMLHRLCGKIEKKFSEEGGSLSDADREDESLTDLIGVLLYNEMYRRRCRRRKCRSFF</sequence>
<dbReference type="EMBL" id="DVOO01000027">
    <property type="protein sequence ID" value="HIV25837.1"/>
    <property type="molecule type" value="Genomic_DNA"/>
</dbReference>
<reference evidence="1" key="2">
    <citation type="journal article" date="2021" name="PeerJ">
        <title>Extensive microbial diversity within the chicken gut microbiome revealed by metagenomics and culture.</title>
        <authorList>
            <person name="Gilroy R."/>
            <person name="Ravi A."/>
            <person name="Getino M."/>
            <person name="Pursley I."/>
            <person name="Horton D.L."/>
            <person name="Alikhan N.F."/>
            <person name="Baker D."/>
            <person name="Gharbi K."/>
            <person name="Hall N."/>
            <person name="Watson M."/>
            <person name="Adriaenssens E.M."/>
            <person name="Foster-Nyarko E."/>
            <person name="Jarju S."/>
            <person name="Secka A."/>
            <person name="Antonio M."/>
            <person name="Oren A."/>
            <person name="Chaudhuri R.R."/>
            <person name="La Ragione R."/>
            <person name="Hildebrand F."/>
            <person name="Pallen M.J."/>
        </authorList>
    </citation>
    <scope>NUCLEOTIDE SEQUENCE</scope>
    <source>
        <strain evidence="1">CHK188-20938</strain>
    </source>
</reference>
<protein>
    <submittedName>
        <fullName evidence="1">Uncharacterized protein</fullName>
    </submittedName>
</protein>
<reference evidence="1" key="1">
    <citation type="submission" date="2020-10" db="EMBL/GenBank/DDBJ databases">
        <authorList>
            <person name="Gilroy R."/>
        </authorList>
    </citation>
    <scope>NUCLEOTIDE SEQUENCE</scope>
    <source>
        <strain evidence="1">CHK188-20938</strain>
    </source>
</reference>
<proteinExistence type="predicted"/>
<organism evidence="1 2">
    <name type="scientific">Candidatus Scatomonas pullistercoris</name>
    <dbReference type="NCBI Taxonomy" id="2840920"/>
    <lineage>
        <taxon>Bacteria</taxon>
        <taxon>Bacillati</taxon>
        <taxon>Bacillota</taxon>
        <taxon>Clostridia</taxon>
        <taxon>Lachnospirales</taxon>
        <taxon>Lachnospiraceae</taxon>
        <taxon>Lachnospiraceae incertae sedis</taxon>
        <taxon>Candidatus Scatomonas</taxon>
    </lineage>
</organism>
<evidence type="ECO:0000313" key="1">
    <source>
        <dbReference type="EMBL" id="HIV25837.1"/>
    </source>
</evidence>
<name>A0A9D1P3W2_9FIRM</name>
<evidence type="ECO:0000313" key="2">
    <source>
        <dbReference type="Proteomes" id="UP000824169"/>
    </source>
</evidence>
<accession>A0A9D1P3W2</accession>
<dbReference type="AlphaFoldDB" id="A0A9D1P3W2"/>